<dbReference type="AlphaFoldDB" id="A0A1Q2LHW4"/>
<accession>A0A1Q2LHW4</accession>
<keyword evidence="1 8" id="KW-0963">Cytoplasm</keyword>
<evidence type="ECO:0000256" key="7">
    <source>
        <dbReference type="ARBA" id="ARBA00022962"/>
    </source>
</evidence>
<evidence type="ECO:0000313" key="9">
    <source>
        <dbReference type="EMBL" id="AQQ59552.1"/>
    </source>
</evidence>
<keyword evidence="2 8" id="KW-0436">Ligase</keyword>
<dbReference type="PANTHER" id="PTHR47552">
    <property type="entry name" value="PHOSPHORIBOSYLFORMYLGLYCINAMIDINE SYNTHASE SUBUNIT PURQ"/>
    <property type="match status" value="1"/>
</dbReference>
<evidence type="ECO:0000256" key="3">
    <source>
        <dbReference type="ARBA" id="ARBA00022741"/>
    </source>
</evidence>
<keyword evidence="4 8" id="KW-0658">Purine biosynthesis</keyword>
<dbReference type="Pfam" id="PF13507">
    <property type="entry name" value="GATase_5"/>
    <property type="match status" value="1"/>
</dbReference>
<gene>
    <name evidence="8" type="primary">purQ</name>
    <name evidence="9" type="ORF">XJ32_04970</name>
</gene>
<dbReference type="KEGG" id="hbl:XJ32_04970"/>
<evidence type="ECO:0000256" key="5">
    <source>
        <dbReference type="ARBA" id="ARBA00022801"/>
    </source>
</evidence>
<dbReference type="NCBIfam" id="TIGR01737">
    <property type="entry name" value="FGAM_synth_I"/>
    <property type="match status" value="1"/>
</dbReference>
<dbReference type="RefSeq" id="WP_077388550.1">
    <property type="nucleotide sequence ID" value="NZ_CP019645.1"/>
</dbReference>
<comment type="catalytic activity">
    <reaction evidence="8">
        <text>N(2)-formyl-N(1)-(5-phospho-beta-D-ribosyl)glycinamide + L-glutamine + ATP + H2O = 2-formamido-N(1)-(5-O-phospho-beta-D-ribosyl)acetamidine + L-glutamate + ADP + phosphate + H(+)</text>
        <dbReference type="Rhea" id="RHEA:17129"/>
        <dbReference type="ChEBI" id="CHEBI:15377"/>
        <dbReference type="ChEBI" id="CHEBI:15378"/>
        <dbReference type="ChEBI" id="CHEBI:29985"/>
        <dbReference type="ChEBI" id="CHEBI:30616"/>
        <dbReference type="ChEBI" id="CHEBI:43474"/>
        <dbReference type="ChEBI" id="CHEBI:58359"/>
        <dbReference type="ChEBI" id="CHEBI:147286"/>
        <dbReference type="ChEBI" id="CHEBI:147287"/>
        <dbReference type="ChEBI" id="CHEBI:456216"/>
        <dbReference type="EC" id="6.3.5.3"/>
    </reaction>
</comment>
<reference evidence="9 10" key="1">
    <citation type="submission" date="2017-02" db="EMBL/GenBank/DDBJ databases">
        <title>Whole genome sequencing of Helicobacter bilis strain AAQJH.</title>
        <authorList>
            <person name="Conlan S."/>
            <person name="Thomas P.J."/>
            <person name="Mullikin J."/>
            <person name="Palmore T.N."/>
            <person name="Frank K.M."/>
            <person name="Segre J.A."/>
        </authorList>
    </citation>
    <scope>NUCLEOTIDE SEQUENCE [LARGE SCALE GENOMIC DNA]</scope>
    <source>
        <strain evidence="9 10">AAQJH</strain>
    </source>
</reference>
<proteinExistence type="inferred from homology"/>
<dbReference type="GO" id="GO:0004359">
    <property type="term" value="F:glutaminase activity"/>
    <property type="evidence" value="ECO:0007669"/>
    <property type="project" value="UniProtKB-EC"/>
</dbReference>
<sequence length="228" mass="25336">MVAILHFLGTNCQYDVANFYTRQGIENTLIWHTESTLPKETKLAVIAGGFSYGDYLRCGAIAAQSQSMKALKRYVENGGRVLGICNGFQILCESKLLPGVLMRNKDLKFISKNALLRVKAKDNAMLKDYGENEEFMLPIAHAEGNYQIDSKGLETLYNNNQVLLQYADDINGSVDKIAGICNKEHNVFGLMPHPERAVHKKSINTDSLDNSSQNAMGIAMLHSLYNEA</sequence>
<dbReference type="SMART" id="SM01211">
    <property type="entry name" value="GATase_5"/>
    <property type="match status" value="1"/>
</dbReference>
<comment type="pathway">
    <text evidence="8">Purine metabolism; IMP biosynthesis via de novo pathway; 5-amino-1-(5-phospho-D-ribosyl)imidazole from N(2)-formyl-N(1)-(5-phospho-D-ribosyl)glycinamide: step 1/2.</text>
</comment>
<dbReference type="EMBL" id="CP019645">
    <property type="protein sequence ID" value="AQQ59552.1"/>
    <property type="molecule type" value="Genomic_DNA"/>
</dbReference>
<comment type="catalytic activity">
    <reaction evidence="8">
        <text>L-glutamine + H2O = L-glutamate + NH4(+)</text>
        <dbReference type="Rhea" id="RHEA:15889"/>
        <dbReference type="ChEBI" id="CHEBI:15377"/>
        <dbReference type="ChEBI" id="CHEBI:28938"/>
        <dbReference type="ChEBI" id="CHEBI:29985"/>
        <dbReference type="ChEBI" id="CHEBI:58359"/>
        <dbReference type="EC" id="3.5.1.2"/>
    </reaction>
</comment>
<dbReference type="NCBIfam" id="NF002957">
    <property type="entry name" value="PRK03619.1"/>
    <property type="match status" value="1"/>
</dbReference>
<evidence type="ECO:0000256" key="8">
    <source>
        <dbReference type="HAMAP-Rule" id="MF_00421"/>
    </source>
</evidence>
<dbReference type="SUPFAM" id="SSF52317">
    <property type="entry name" value="Class I glutamine amidotransferase-like"/>
    <property type="match status" value="1"/>
</dbReference>
<protein>
    <recommendedName>
        <fullName evidence="8">Phosphoribosylformylglycinamidine synthase subunit PurQ</fullName>
        <shortName evidence="8">FGAM synthase</shortName>
        <ecNumber evidence="8">6.3.5.3</ecNumber>
    </recommendedName>
    <alternativeName>
        <fullName evidence="8">Formylglycinamide ribonucleotide amidotransferase subunit I</fullName>
        <shortName evidence="8">FGAR amidotransferase I</shortName>
        <shortName evidence="8">FGAR-AT I</shortName>
    </alternativeName>
    <alternativeName>
        <fullName evidence="8">Glutaminase PurQ</fullName>
        <ecNumber evidence="8">3.5.1.2</ecNumber>
    </alternativeName>
    <alternativeName>
        <fullName evidence="8">Phosphoribosylformylglycinamidine synthase subunit I</fullName>
    </alternativeName>
</protein>
<keyword evidence="6 8" id="KW-0067">ATP-binding</keyword>
<name>A0A1Q2LHW4_9HELI</name>
<evidence type="ECO:0000256" key="6">
    <source>
        <dbReference type="ARBA" id="ARBA00022840"/>
    </source>
</evidence>
<dbReference type="GO" id="GO:0005524">
    <property type="term" value="F:ATP binding"/>
    <property type="evidence" value="ECO:0007669"/>
    <property type="project" value="UniProtKB-KW"/>
</dbReference>
<dbReference type="InterPro" id="IPR010075">
    <property type="entry name" value="PRibForGlyAmidine_synth_PurQ"/>
</dbReference>
<keyword evidence="5 8" id="KW-0378">Hydrolase</keyword>
<comment type="subcellular location">
    <subcellularLocation>
        <location evidence="8">Cytoplasm</location>
    </subcellularLocation>
</comment>
<keyword evidence="7 8" id="KW-0315">Glutamine amidotransferase</keyword>
<comment type="subunit">
    <text evidence="8">Part of the FGAM synthase complex composed of 1 PurL, 1 PurQ and 2 PurS subunits.</text>
</comment>
<evidence type="ECO:0000313" key="10">
    <source>
        <dbReference type="Proteomes" id="UP000188298"/>
    </source>
</evidence>
<evidence type="ECO:0000256" key="4">
    <source>
        <dbReference type="ARBA" id="ARBA00022755"/>
    </source>
</evidence>
<organism evidence="9 10">
    <name type="scientific">Helicobacter bilis</name>
    <dbReference type="NCBI Taxonomy" id="37372"/>
    <lineage>
        <taxon>Bacteria</taxon>
        <taxon>Pseudomonadati</taxon>
        <taxon>Campylobacterota</taxon>
        <taxon>Epsilonproteobacteria</taxon>
        <taxon>Campylobacterales</taxon>
        <taxon>Helicobacteraceae</taxon>
        <taxon>Helicobacter</taxon>
    </lineage>
</organism>
<dbReference type="PROSITE" id="PS51273">
    <property type="entry name" value="GATASE_TYPE_1"/>
    <property type="match status" value="1"/>
</dbReference>
<dbReference type="PANTHER" id="PTHR47552:SF1">
    <property type="entry name" value="PHOSPHORIBOSYLFORMYLGLYCINAMIDINE SYNTHASE SUBUNIT PURQ"/>
    <property type="match status" value="1"/>
</dbReference>
<dbReference type="EC" id="6.3.5.3" evidence="8"/>
<feature type="active site" evidence="8">
    <location>
        <position position="195"/>
    </location>
</feature>
<dbReference type="EC" id="3.5.1.2" evidence="8"/>
<dbReference type="UniPathway" id="UPA00074">
    <property type="reaction ID" value="UER00128"/>
</dbReference>
<feature type="active site" evidence="8">
    <location>
        <position position="193"/>
    </location>
</feature>
<dbReference type="InterPro" id="IPR029062">
    <property type="entry name" value="Class_I_gatase-like"/>
</dbReference>
<evidence type="ECO:0000256" key="2">
    <source>
        <dbReference type="ARBA" id="ARBA00022598"/>
    </source>
</evidence>
<dbReference type="Proteomes" id="UP000188298">
    <property type="component" value="Chromosome"/>
</dbReference>
<dbReference type="GO" id="GO:0006189">
    <property type="term" value="P:'de novo' IMP biosynthetic process"/>
    <property type="evidence" value="ECO:0007669"/>
    <property type="project" value="UniProtKB-UniRule"/>
</dbReference>
<dbReference type="HAMAP" id="MF_00421">
    <property type="entry name" value="PurQ"/>
    <property type="match status" value="1"/>
</dbReference>
<dbReference type="PIRSF" id="PIRSF001586">
    <property type="entry name" value="FGAM_synth_I"/>
    <property type="match status" value="1"/>
</dbReference>
<dbReference type="Gene3D" id="3.40.50.880">
    <property type="match status" value="1"/>
</dbReference>
<dbReference type="GO" id="GO:0005737">
    <property type="term" value="C:cytoplasm"/>
    <property type="evidence" value="ECO:0007669"/>
    <property type="project" value="UniProtKB-SubCell"/>
</dbReference>
<keyword evidence="3 8" id="KW-0547">Nucleotide-binding</keyword>
<evidence type="ECO:0000256" key="1">
    <source>
        <dbReference type="ARBA" id="ARBA00022490"/>
    </source>
</evidence>
<comment type="function">
    <text evidence="8">Part of the phosphoribosylformylglycinamidine synthase complex involved in the purines biosynthetic pathway. Catalyzes the ATP-dependent conversion of formylglycinamide ribonucleotide (FGAR) and glutamine to yield formylglycinamidine ribonucleotide (FGAM) and glutamate. The FGAM synthase complex is composed of three subunits. PurQ produces an ammonia molecule by converting glutamine to glutamate. PurL transfers the ammonia molecule to FGAR to form FGAM in an ATP-dependent manner. PurS interacts with PurQ and PurL and is thought to assist in the transfer of the ammonia molecule from PurQ to PurL.</text>
</comment>
<feature type="active site" description="Nucleophile" evidence="8">
    <location>
        <position position="85"/>
    </location>
</feature>
<dbReference type="GO" id="GO:0004642">
    <property type="term" value="F:phosphoribosylformylglycinamidine synthase activity"/>
    <property type="evidence" value="ECO:0007669"/>
    <property type="project" value="UniProtKB-UniRule"/>
</dbReference>